<feature type="region of interest" description="Disordered" evidence="1">
    <location>
        <begin position="457"/>
        <end position="484"/>
    </location>
</feature>
<reference evidence="2" key="3">
    <citation type="submission" date="2023-11" db="EMBL/GenBank/DDBJ databases">
        <authorList>
            <person name="Beijen E."/>
            <person name="Ohm R.A."/>
        </authorList>
    </citation>
    <scope>NUCLEOTIDE SEQUENCE</scope>
    <source>
        <strain evidence="2">CBS 150709</strain>
    </source>
</reference>
<feature type="region of interest" description="Disordered" evidence="1">
    <location>
        <begin position="147"/>
        <end position="177"/>
    </location>
</feature>
<evidence type="ECO:0000313" key="3">
    <source>
        <dbReference type="EMBL" id="PWI71743.1"/>
    </source>
</evidence>
<sequence length="526" mass="58636">MFQPLLQPTCSLVVSCVVGDEPLAARCRLLAIPENRSRDVIHTTSTTELPARQSDEARQKHPHTSSVNDLHATHDPSLTVDTRPPPAARNTRSPPFAMAPASGYKHGDNTPKRAMVRGTISYLESQGLPVNKSAIFRHFDLSRSQGYAALSSPSSSKRSDPEWEETRGRPSKVSEADQRRMEALLWEDEGPQQHPQHQQHELGQHHHGEGGSKAESGTSADSSEAGGFNWTRLAKAAGVEVTVNPRTLHRAMGTLGYRRCLSCGQNVVHRRCREKRADWARRMLETYPSTEDWRRVRFSIELHFGFGLDGRVRLLPRPGERLQCPSCNTGDDASGSRSDAGWSRDIRKVHAWAAAGYGFKSGLVFYEDSTSPNCGGTPSMADYQYKILDKEVRSWLSADPTFVLYEDVEAFAHGGLSKQNAVQAWKESVGLRHVFSCGDAPDLNPLETLWPPAKQWQFGEGKGESGAAGGGEEDGSKNRDWEDETLRGMARRAWEGMEQERVNIWVDFMVQRLRQVVESEGRLVPW</sequence>
<feature type="compositionally biased region" description="Basic and acidic residues" evidence="1">
    <location>
        <begin position="157"/>
        <end position="177"/>
    </location>
</feature>
<reference evidence="2 5" key="4">
    <citation type="journal article" date="2024" name="Microbiol. Resour. Announc.">
        <title>Genome annotations for the ascomycete fungi Trichoderma harzianum, Trichoderma aggressivum, and Purpureocillium lilacinum.</title>
        <authorList>
            <person name="Beijen E.P.W."/>
            <person name="Ohm R.A."/>
        </authorList>
    </citation>
    <scope>NUCLEOTIDE SEQUENCE [LARGE SCALE GENOMIC DNA]</scope>
    <source>
        <strain evidence="2 5">CBS 150709</strain>
    </source>
</reference>
<organism evidence="3 4">
    <name type="scientific">Purpureocillium lilacinum</name>
    <name type="common">Paecilomyces lilacinus</name>
    <dbReference type="NCBI Taxonomy" id="33203"/>
    <lineage>
        <taxon>Eukaryota</taxon>
        <taxon>Fungi</taxon>
        <taxon>Dikarya</taxon>
        <taxon>Ascomycota</taxon>
        <taxon>Pezizomycotina</taxon>
        <taxon>Sordariomycetes</taxon>
        <taxon>Hypocreomycetidae</taxon>
        <taxon>Hypocreales</taxon>
        <taxon>Ophiocordycipitaceae</taxon>
        <taxon>Purpureocillium</taxon>
    </lineage>
</organism>
<protein>
    <recommendedName>
        <fullName evidence="6">HMG box protein</fullName>
    </recommendedName>
</protein>
<evidence type="ECO:0000313" key="2">
    <source>
        <dbReference type="EMBL" id="KAK4089335.1"/>
    </source>
</evidence>
<feature type="region of interest" description="Disordered" evidence="1">
    <location>
        <begin position="41"/>
        <end position="112"/>
    </location>
</feature>
<gene>
    <name evidence="3" type="ORF">PCL_11837</name>
    <name evidence="2" type="ORF">Purlil1_6324</name>
</gene>
<name>A0A2U3EBA3_PURLI</name>
<dbReference type="Proteomes" id="UP001287286">
    <property type="component" value="Unassembled WGS sequence"/>
</dbReference>
<proteinExistence type="predicted"/>
<keyword evidence="5" id="KW-1185">Reference proteome</keyword>
<feature type="compositionally biased region" description="Basic and acidic residues" evidence="1">
    <location>
        <begin position="198"/>
        <end position="212"/>
    </location>
</feature>
<dbReference type="EMBL" id="LCWV01000007">
    <property type="protein sequence ID" value="PWI71743.1"/>
    <property type="molecule type" value="Genomic_DNA"/>
</dbReference>
<feature type="compositionally biased region" description="Basic and acidic residues" evidence="1">
    <location>
        <begin position="474"/>
        <end position="484"/>
    </location>
</feature>
<dbReference type="Gene3D" id="3.30.420.10">
    <property type="entry name" value="Ribonuclease H-like superfamily/Ribonuclease H"/>
    <property type="match status" value="1"/>
</dbReference>
<dbReference type="InterPro" id="IPR036397">
    <property type="entry name" value="RNaseH_sf"/>
</dbReference>
<reference evidence="3" key="1">
    <citation type="submission" date="2015-05" db="EMBL/GenBank/DDBJ databases">
        <authorList>
            <person name="Wang D.B."/>
            <person name="Wang M."/>
        </authorList>
    </citation>
    <scope>NUCLEOTIDE SEQUENCE</scope>
    <source>
        <strain evidence="3">36-1</strain>
    </source>
</reference>
<reference evidence="3 4" key="2">
    <citation type="journal article" date="2016" name="Front. Microbiol.">
        <title>Genome and transcriptome sequences reveal the specific parasitism of the nematophagous Purpureocillium lilacinum 36-1.</title>
        <authorList>
            <person name="Xie J."/>
            <person name="Li S."/>
            <person name="Mo C."/>
            <person name="Xiao X."/>
            <person name="Peng D."/>
            <person name="Wang G."/>
            <person name="Xiao Y."/>
        </authorList>
    </citation>
    <scope>NUCLEOTIDE SEQUENCE [LARGE SCALE GENOMIC DNA]</scope>
    <source>
        <strain evidence="3 4">36-1</strain>
    </source>
</reference>
<evidence type="ECO:0008006" key="6">
    <source>
        <dbReference type="Google" id="ProtNLM"/>
    </source>
</evidence>
<evidence type="ECO:0000256" key="1">
    <source>
        <dbReference type="SAM" id="MobiDB-lite"/>
    </source>
</evidence>
<dbReference type="GO" id="GO:0003676">
    <property type="term" value="F:nucleic acid binding"/>
    <property type="evidence" value="ECO:0007669"/>
    <property type="project" value="InterPro"/>
</dbReference>
<comment type="caution">
    <text evidence="3">The sequence shown here is derived from an EMBL/GenBank/DDBJ whole genome shotgun (WGS) entry which is preliminary data.</text>
</comment>
<feature type="region of interest" description="Disordered" evidence="1">
    <location>
        <begin position="190"/>
        <end position="226"/>
    </location>
</feature>
<evidence type="ECO:0000313" key="4">
    <source>
        <dbReference type="Proteomes" id="UP000245956"/>
    </source>
</evidence>
<dbReference type="EMBL" id="JAWRVI010000020">
    <property type="protein sequence ID" value="KAK4089335.1"/>
    <property type="molecule type" value="Genomic_DNA"/>
</dbReference>
<evidence type="ECO:0000313" key="5">
    <source>
        <dbReference type="Proteomes" id="UP001287286"/>
    </source>
</evidence>
<accession>A0A2U3EBA3</accession>
<dbReference type="AlphaFoldDB" id="A0A2U3EBA3"/>
<dbReference type="Proteomes" id="UP000245956">
    <property type="component" value="Unassembled WGS sequence"/>
</dbReference>